<keyword evidence="1 2" id="KW-0808">Transferase</keyword>
<name>A0ABP9TIQ9_9MICC</name>
<organism evidence="2 3">
    <name type="scientific">Paeniglutamicibacter antarcticus</name>
    <dbReference type="NCBI Taxonomy" id="494023"/>
    <lineage>
        <taxon>Bacteria</taxon>
        <taxon>Bacillati</taxon>
        <taxon>Actinomycetota</taxon>
        <taxon>Actinomycetes</taxon>
        <taxon>Micrococcales</taxon>
        <taxon>Micrococcaceae</taxon>
        <taxon>Paeniglutamicibacter</taxon>
    </lineage>
</organism>
<dbReference type="Proteomes" id="UP001501257">
    <property type="component" value="Unassembled WGS sequence"/>
</dbReference>
<gene>
    <name evidence="2" type="ORF">GCM10025778_02730</name>
</gene>
<sequence>MNKIRPLEGIIVADFSRVLAGPLCTMTLADLGATVIKVERPGAGDDTRSWGPPFSATGSTYFESVNRNKRSIALDLTEVADRETALELALRADVLVENFKPGGMEKLGLGYAELSAQNPGLVYASISGFGSTGGAHLPGYDFIVQALGGLMSITGEAGSEPMKAGVALVDVLTAKDASIGVLAALTARNVSGSGAHVEVNLLSSLQGALANQGQAYLGAGKVATRMGNEHPSIVPYQLLGCSDGSVAVACGNDGQFTKLCAEIGAPQLSGDERFSTNSARVANREVLVPLLEEALRADTGANWQTRFTGVGVPAGKVAGIDAGLAYADSLGLDPVIEVHNAEGESVGKQIRHPITWTPELDAPTVAPPGLGEHTEQIRAWLVSGTEPPPWSDHLTRVCP</sequence>
<accession>A0ABP9TIQ9</accession>
<evidence type="ECO:0000256" key="1">
    <source>
        <dbReference type="ARBA" id="ARBA00022679"/>
    </source>
</evidence>
<dbReference type="EMBL" id="BAABLK010000005">
    <property type="protein sequence ID" value="GAA5225743.1"/>
    <property type="molecule type" value="Genomic_DNA"/>
</dbReference>
<dbReference type="InterPro" id="IPR050483">
    <property type="entry name" value="CoA-transferase_III_domain"/>
</dbReference>
<comment type="caution">
    <text evidence="2">The sequence shown here is derived from an EMBL/GenBank/DDBJ whole genome shotgun (WGS) entry which is preliminary data.</text>
</comment>
<proteinExistence type="predicted"/>
<evidence type="ECO:0000313" key="3">
    <source>
        <dbReference type="Proteomes" id="UP001501257"/>
    </source>
</evidence>
<dbReference type="GO" id="GO:0016740">
    <property type="term" value="F:transferase activity"/>
    <property type="evidence" value="ECO:0007669"/>
    <property type="project" value="UniProtKB-KW"/>
</dbReference>
<dbReference type="RefSeq" id="WP_210101875.1">
    <property type="nucleotide sequence ID" value="NZ_BAABLK010000005.1"/>
</dbReference>
<dbReference type="InterPro" id="IPR003673">
    <property type="entry name" value="CoA-Trfase_fam_III"/>
</dbReference>
<dbReference type="Gene3D" id="3.30.1540.10">
    <property type="entry name" value="formyl-coa transferase, domain 3"/>
    <property type="match status" value="1"/>
</dbReference>
<evidence type="ECO:0000313" key="2">
    <source>
        <dbReference type="EMBL" id="GAA5225743.1"/>
    </source>
</evidence>
<dbReference type="InterPro" id="IPR023606">
    <property type="entry name" value="CoA-Trfase_III_dom_1_sf"/>
</dbReference>
<dbReference type="PANTHER" id="PTHR48207:SF3">
    <property type="entry name" value="SUCCINATE--HYDROXYMETHYLGLUTARATE COA-TRANSFERASE"/>
    <property type="match status" value="1"/>
</dbReference>
<protein>
    <submittedName>
        <fullName evidence="2">CoA transferase</fullName>
    </submittedName>
</protein>
<dbReference type="SUPFAM" id="SSF89796">
    <property type="entry name" value="CoA-transferase family III (CaiB/BaiF)"/>
    <property type="match status" value="1"/>
</dbReference>
<reference evidence="3" key="1">
    <citation type="journal article" date="2019" name="Int. J. Syst. Evol. Microbiol.">
        <title>The Global Catalogue of Microorganisms (GCM) 10K type strain sequencing project: providing services to taxonomists for standard genome sequencing and annotation.</title>
        <authorList>
            <consortium name="The Broad Institute Genomics Platform"/>
            <consortium name="The Broad Institute Genome Sequencing Center for Infectious Disease"/>
            <person name="Wu L."/>
            <person name="Ma J."/>
        </authorList>
    </citation>
    <scope>NUCLEOTIDE SEQUENCE [LARGE SCALE GENOMIC DNA]</scope>
    <source>
        <strain evidence="3">JCM 18952</strain>
    </source>
</reference>
<dbReference type="InterPro" id="IPR044855">
    <property type="entry name" value="CoA-Trfase_III_dom3_sf"/>
</dbReference>
<dbReference type="Pfam" id="PF02515">
    <property type="entry name" value="CoA_transf_3"/>
    <property type="match status" value="1"/>
</dbReference>
<dbReference type="Gene3D" id="3.40.50.10540">
    <property type="entry name" value="Crotonobetainyl-coa:carnitine coa-transferase, domain 1"/>
    <property type="match status" value="1"/>
</dbReference>
<dbReference type="PANTHER" id="PTHR48207">
    <property type="entry name" value="SUCCINATE--HYDROXYMETHYLGLUTARATE COA-TRANSFERASE"/>
    <property type="match status" value="1"/>
</dbReference>
<keyword evidence="3" id="KW-1185">Reference proteome</keyword>